<evidence type="ECO:0000256" key="5">
    <source>
        <dbReference type="PROSITE-ProRule" id="PRU01240"/>
    </source>
</evidence>
<dbReference type="GO" id="GO:0008233">
    <property type="term" value="F:peptidase activity"/>
    <property type="evidence" value="ECO:0007669"/>
    <property type="project" value="UniProtKB-KW"/>
</dbReference>
<keyword evidence="2 5" id="KW-0645">Protease</keyword>
<proteinExistence type="inferred from homology"/>
<evidence type="ECO:0000256" key="6">
    <source>
        <dbReference type="SAM" id="MobiDB-lite"/>
    </source>
</evidence>
<evidence type="ECO:0000259" key="8">
    <source>
        <dbReference type="Pfam" id="PF00082"/>
    </source>
</evidence>
<feature type="active site" description="Charge relay system" evidence="5">
    <location>
        <position position="65"/>
    </location>
</feature>
<dbReference type="SUPFAM" id="SSF52743">
    <property type="entry name" value="Subtilisin-like"/>
    <property type="match status" value="1"/>
</dbReference>
<dbReference type="PRINTS" id="PR00723">
    <property type="entry name" value="SUBTILISIN"/>
</dbReference>
<feature type="active site" description="Charge relay system" evidence="5">
    <location>
        <position position="105"/>
    </location>
</feature>
<name>A0ABP3ETD6_9ACTN</name>
<evidence type="ECO:0000313" key="9">
    <source>
        <dbReference type="EMBL" id="GAA0274695.1"/>
    </source>
</evidence>
<feature type="domain" description="Peptidase S8/S53" evidence="8">
    <location>
        <begin position="56"/>
        <end position="307"/>
    </location>
</feature>
<sequence>MRGRTRRGGSWRRAAGVIVAAWAVTAGTVTPAAADTDPRGYLTKMKAQEMWKVADGTGITVAVIDSGVKDVPGLEGRVLPGVSFMEPPFERPDVTYPPHEDFVGHGTTMTAAIVGDGSAGGPRGLAPGAKVLPIRTSVGTPMAFAVIPEAAKGLRYAVDHGAKVINLSLGAFPGWPIDKIKPAVEYAQSKGALIFAAMGNEAERDNYNNTVASLPGVLGVGAVNDEAEAMPFSSHGPDTDLSSIGGKVIRRCTENTGWCVGDGGTSYATALASASAALVWSAHPDWTANQVARVLIQTAGGPIDGSKRDDWIGYGVVRPRKVLLDHEGDPGAPDTDPLASPAPPAKVPSSPAPQGTDAAPHHAEAADAPSGSVPWKWPALGAGIALSLGVTVLVRRLRR</sequence>
<dbReference type="Proteomes" id="UP001501867">
    <property type="component" value="Unassembled WGS sequence"/>
</dbReference>
<dbReference type="InterPro" id="IPR050131">
    <property type="entry name" value="Peptidase_S8_subtilisin-like"/>
</dbReference>
<comment type="caution">
    <text evidence="9">The sequence shown here is derived from an EMBL/GenBank/DDBJ whole genome shotgun (WGS) entry which is preliminary data.</text>
</comment>
<keyword evidence="4 5" id="KW-0720">Serine protease</keyword>
<keyword evidence="7" id="KW-0732">Signal</keyword>
<evidence type="ECO:0000256" key="2">
    <source>
        <dbReference type="ARBA" id="ARBA00022670"/>
    </source>
</evidence>
<gene>
    <name evidence="9" type="primary">mycP_1</name>
    <name evidence="9" type="ORF">GCM10010302_10350</name>
</gene>
<comment type="similarity">
    <text evidence="1 5">Belongs to the peptidase S8 family.</text>
</comment>
<dbReference type="InterPro" id="IPR015500">
    <property type="entry name" value="Peptidase_S8_subtilisin-rel"/>
</dbReference>
<evidence type="ECO:0000256" key="7">
    <source>
        <dbReference type="SAM" id="SignalP"/>
    </source>
</evidence>
<organism evidence="9 10">
    <name type="scientific">Streptomyces polychromogenes</name>
    <dbReference type="NCBI Taxonomy" id="67342"/>
    <lineage>
        <taxon>Bacteria</taxon>
        <taxon>Bacillati</taxon>
        <taxon>Actinomycetota</taxon>
        <taxon>Actinomycetes</taxon>
        <taxon>Kitasatosporales</taxon>
        <taxon>Streptomycetaceae</taxon>
        <taxon>Streptomyces</taxon>
    </lineage>
</organism>
<evidence type="ECO:0000256" key="4">
    <source>
        <dbReference type="ARBA" id="ARBA00022825"/>
    </source>
</evidence>
<keyword evidence="3 5" id="KW-0378">Hydrolase</keyword>
<dbReference type="InterPro" id="IPR000209">
    <property type="entry name" value="Peptidase_S8/S53_dom"/>
</dbReference>
<evidence type="ECO:0000256" key="1">
    <source>
        <dbReference type="ARBA" id="ARBA00011073"/>
    </source>
</evidence>
<dbReference type="EMBL" id="BAAABV010000009">
    <property type="protein sequence ID" value="GAA0274695.1"/>
    <property type="molecule type" value="Genomic_DNA"/>
</dbReference>
<reference evidence="10" key="1">
    <citation type="journal article" date="2019" name="Int. J. Syst. Evol. Microbiol.">
        <title>The Global Catalogue of Microorganisms (GCM) 10K type strain sequencing project: providing services to taxonomists for standard genome sequencing and annotation.</title>
        <authorList>
            <consortium name="The Broad Institute Genomics Platform"/>
            <consortium name="The Broad Institute Genome Sequencing Center for Infectious Disease"/>
            <person name="Wu L."/>
            <person name="Ma J."/>
        </authorList>
    </citation>
    <scope>NUCLEOTIDE SEQUENCE [LARGE SCALE GENOMIC DNA]</scope>
    <source>
        <strain evidence="10">JCM 4505</strain>
    </source>
</reference>
<feature type="region of interest" description="Disordered" evidence="6">
    <location>
        <begin position="324"/>
        <end position="371"/>
    </location>
</feature>
<feature type="chain" id="PRO_5046768773" evidence="7">
    <location>
        <begin position="35"/>
        <end position="399"/>
    </location>
</feature>
<dbReference type="Pfam" id="PF00082">
    <property type="entry name" value="Peptidase_S8"/>
    <property type="match status" value="1"/>
</dbReference>
<evidence type="ECO:0000256" key="3">
    <source>
        <dbReference type="ARBA" id="ARBA00022801"/>
    </source>
</evidence>
<dbReference type="CDD" id="cd00306">
    <property type="entry name" value="Peptidases_S8_S53"/>
    <property type="match status" value="1"/>
</dbReference>
<dbReference type="PANTHER" id="PTHR43806:SF11">
    <property type="entry name" value="CEREVISIN-RELATED"/>
    <property type="match status" value="1"/>
</dbReference>
<protein>
    <submittedName>
        <fullName evidence="9">Type VII secretion-associated serine protease mycosin</fullName>
    </submittedName>
</protein>
<feature type="active site" description="Charge relay system" evidence="5">
    <location>
        <position position="266"/>
    </location>
</feature>
<evidence type="ECO:0000313" key="10">
    <source>
        <dbReference type="Proteomes" id="UP001501867"/>
    </source>
</evidence>
<dbReference type="GO" id="GO:0006508">
    <property type="term" value="P:proteolysis"/>
    <property type="evidence" value="ECO:0007669"/>
    <property type="project" value="UniProtKB-KW"/>
</dbReference>
<dbReference type="InterPro" id="IPR036852">
    <property type="entry name" value="Peptidase_S8/S53_dom_sf"/>
</dbReference>
<keyword evidence="10" id="KW-1185">Reference proteome</keyword>
<dbReference type="PANTHER" id="PTHR43806">
    <property type="entry name" value="PEPTIDASE S8"/>
    <property type="match status" value="1"/>
</dbReference>
<feature type="signal peptide" evidence="7">
    <location>
        <begin position="1"/>
        <end position="34"/>
    </location>
</feature>
<dbReference type="PROSITE" id="PS51892">
    <property type="entry name" value="SUBTILASE"/>
    <property type="match status" value="1"/>
</dbReference>
<dbReference type="Gene3D" id="3.40.50.200">
    <property type="entry name" value="Peptidase S8/S53 domain"/>
    <property type="match status" value="1"/>
</dbReference>
<accession>A0ABP3ETD6</accession>